<evidence type="ECO:0000256" key="14">
    <source>
        <dbReference type="SAM" id="MobiDB-lite"/>
    </source>
</evidence>
<dbReference type="PRINTS" id="PR00868">
    <property type="entry name" value="DNAPOLI"/>
</dbReference>
<dbReference type="GO" id="GO:0003677">
    <property type="term" value="F:DNA binding"/>
    <property type="evidence" value="ECO:0007669"/>
    <property type="project" value="UniProtKB-KW"/>
</dbReference>
<keyword evidence="5" id="KW-0235">DNA replication</keyword>
<dbReference type="FunFam" id="3.30.420.10:FF:000026">
    <property type="entry name" value="DNA polymerase I"/>
    <property type="match status" value="1"/>
</dbReference>
<evidence type="ECO:0000259" key="15">
    <source>
        <dbReference type="SMART" id="SM00474"/>
    </source>
</evidence>
<dbReference type="FunFam" id="1.10.150.20:FF:000003">
    <property type="entry name" value="DNA polymerase I"/>
    <property type="match status" value="1"/>
</dbReference>
<evidence type="ECO:0000256" key="2">
    <source>
        <dbReference type="ARBA" id="ARBA00012417"/>
    </source>
</evidence>
<evidence type="ECO:0000256" key="13">
    <source>
        <dbReference type="ARBA" id="ARBA00049244"/>
    </source>
</evidence>
<evidence type="ECO:0000256" key="9">
    <source>
        <dbReference type="ARBA" id="ARBA00022839"/>
    </source>
</evidence>
<feature type="domain" description="DNA-directed DNA polymerase family A palm" evidence="17">
    <location>
        <begin position="663"/>
        <end position="869"/>
    </location>
</feature>
<evidence type="ECO:0000259" key="16">
    <source>
        <dbReference type="SMART" id="SM00475"/>
    </source>
</evidence>
<dbReference type="SUPFAM" id="SSF47807">
    <property type="entry name" value="5' to 3' exonuclease, C-terminal subdomain"/>
    <property type="match status" value="1"/>
</dbReference>
<dbReference type="AlphaFoldDB" id="T1D155"/>
<reference evidence="18" key="2">
    <citation type="journal article" date="2014" name="ISME J.">
        <title>Microbial stratification in low pH oxic and suboxic macroscopic growths along an acid mine drainage.</title>
        <authorList>
            <person name="Mendez-Garcia C."/>
            <person name="Mesa V."/>
            <person name="Sprenger R.R."/>
            <person name="Richter M."/>
            <person name="Diez M.S."/>
            <person name="Solano J."/>
            <person name="Bargiela R."/>
            <person name="Golyshina O.V."/>
            <person name="Manteca A."/>
            <person name="Ramos J.L."/>
            <person name="Gallego J.R."/>
            <person name="Llorente I."/>
            <person name="Martins Dos Santos V.A."/>
            <person name="Jensen O.N."/>
            <person name="Pelaez A.I."/>
            <person name="Sanchez J."/>
            <person name="Ferrer M."/>
        </authorList>
    </citation>
    <scope>NUCLEOTIDE SEQUENCE</scope>
</reference>
<dbReference type="InterPro" id="IPR020045">
    <property type="entry name" value="DNA_polI_H3TH"/>
</dbReference>
<dbReference type="CDD" id="cd09898">
    <property type="entry name" value="H3TH_53EXO"/>
    <property type="match status" value="1"/>
</dbReference>
<keyword evidence="3" id="KW-0808">Transferase</keyword>
<dbReference type="InterPro" id="IPR020046">
    <property type="entry name" value="5-3_exonucl_a-hlix_arch_N"/>
</dbReference>
<dbReference type="CDD" id="cd08637">
    <property type="entry name" value="DNA_pol_A_pol_I_C"/>
    <property type="match status" value="1"/>
</dbReference>
<dbReference type="FunFam" id="1.10.150.20:FF:000002">
    <property type="entry name" value="DNA polymerase I"/>
    <property type="match status" value="1"/>
</dbReference>
<evidence type="ECO:0000256" key="5">
    <source>
        <dbReference type="ARBA" id="ARBA00022705"/>
    </source>
</evidence>
<evidence type="ECO:0000313" key="18">
    <source>
        <dbReference type="EMBL" id="EQD76165.1"/>
    </source>
</evidence>
<dbReference type="Pfam" id="PF01367">
    <property type="entry name" value="5_3_exonuc"/>
    <property type="match status" value="1"/>
</dbReference>
<evidence type="ECO:0000259" key="17">
    <source>
        <dbReference type="SMART" id="SM00482"/>
    </source>
</evidence>
<accession>T1D155</accession>
<dbReference type="SUPFAM" id="SSF53098">
    <property type="entry name" value="Ribonuclease H-like"/>
    <property type="match status" value="1"/>
</dbReference>
<dbReference type="InterPro" id="IPR008918">
    <property type="entry name" value="HhH2"/>
</dbReference>
<dbReference type="SUPFAM" id="SSF56672">
    <property type="entry name" value="DNA/RNA polymerases"/>
    <property type="match status" value="1"/>
</dbReference>
<dbReference type="InterPro" id="IPR012337">
    <property type="entry name" value="RNaseH-like_sf"/>
</dbReference>
<evidence type="ECO:0000256" key="1">
    <source>
        <dbReference type="ARBA" id="ARBA00007705"/>
    </source>
</evidence>
<dbReference type="SMART" id="SM00279">
    <property type="entry name" value="HhH2"/>
    <property type="match status" value="1"/>
</dbReference>
<evidence type="ECO:0000256" key="10">
    <source>
        <dbReference type="ARBA" id="ARBA00022932"/>
    </source>
</evidence>
<dbReference type="InterPro" id="IPR019760">
    <property type="entry name" value="DNA-dir_DNA_pol_A_CS"/>
</dbReference>
<dbReference type="Pfam" id="PF02739">
    <property type="entry name" value="5_3_exonuc_N"/>
    <property type="match status" value="1"/>
</dbReference>
<proteinExistence type="inferred from homology"/>
<evidence type="ECO:0000256" key="3">
    <source>
        <dbReference type="ARBA" id="ARBA00022679"/>
    </source>
</evidence>
<feature type="domain" description="5'-3' exonuclease" evidence="16">
    <location>
        <begin position="5"/>
        <end position="261"/>
    </location>
</feature>
<dbReference type="GO" id="GO:0003887">
    <property type="term" value="F:DNA-directed DNA polymerase activity"/>
    <property type="evidence" value="ECO:0007669"/>
    <property type="project" value="UniProtKB-KW"/>
</dbReference>
<dbReference type="PROSITE" id="PS00447">
    <property type="entry name" value="DNA_POLYMERASE_A"/>
    <property type="match status" value="1"/>
</dbReference>
<dbReference type="Gene3D" id="1.20.1060.10">
    <property type="entry name" value="Taq DNA Polymerase, Chain T, domain 4"/>
    <property type="match status" value="1"/>
</dbReference>
<dbReference type="FunFam" id="1.20.1060.10:FF:000001">
    <property type="entry name" value="DNA polymerase I"/>
    <property type="match status" value="1"/>
</dbReference>
<evidence type="ECO:0000256" key="4">
    <source>
        <dbReference type="ARBA" id="ARBA00022695"/>
    </source>
</evidence>
<evidence type="ECO:0000256" key="8">
    <source>
        <dbReference type="ARBA" id="ARBA00022801"/>
    </source>
</evidence>
<dbReference type="GO" id="GO:0006261">
    <property type="term" value="P:DNA-templated DNA replication"/>
    <property type="evidence" value="ECO:0007669"/>
    <property type="project" value="InterPro"/>
</dbReference>
<dbReference type="GO" id="GO:0006302">
    <property type="term" value="P:double-strand break repair"/>
    <property type="evidence" value="ECO:0007669"/>
    <property type="project" value="TreeGrafter"/>
</dbReference>
<keyword evidence="4" id="KW-0548">Nucleotidyltransferase</keyword>
<dbReference type="EMBL" id="AUZY01001120">
    <property type="protein sequence ID" value="EQD76165.1"/>
    <property type="molecule type" value="Genomic_DNA"/>
</dbReference>
<dbReference type="InterPro" id="IPR036397">
    <property type="entry name" value="RNaseH_sf"/>
</dbReference>
<keyword evidence="9" id="KW-0269">Exonuclease</keyword>
<dbReference type="SMART" id="SM00482">
    <property type="entry name" value="POLAc"/>
    <property type="match status" value="1"/>
</dbReference>
<dbReference type="InterPro" id="IPR043502">
    <property type="entry name" value="DNA/RNA_pol_sf"/>
</dbReference>
<dbReference type="EC" id="2.7.7.7" evidence="2"/>
<evidence type="ECO:0000256" key="11">
    <source>
        <dbReference type="ARBA" id="ARBA00023125"/>
    </source>
</evidence>
<dbReference type="Gene3D" id="3.40.50.1010">
    <property type="entry name" value="5'-nuclease"/>
    <property type="match status" value="1"/>
</dbReference>
<keyword evidence="10" id="KW-0239">DNA-directed DNA polymerase</keyword>
<comment type="similarity">
    <text evidence="1">Belongs to the DNA polymerase type-A family.</text>
</comment>
<name>T1D155_9ZZZZ</name>
<dbReference type="GO" id="GO:0008409">
    <property type="term" value="F:5'-3' exonuclease activity"/>
    <property type="evidence" value="ECO:0007669"/>
    <property type="project" value="InterPro"/>
</dbReference>
<keyword evidence="8" id="KW-0378">Hydrolase</keyword>
<protein>
    <recommendedName>
        <fullName evidence="2">DNA-directed DNA polymerase</fullName>
        <ecNumber evidence="2">2.7.7.7</ecNumber>
    </recommendedName>
</protein>
<dbReference type="FunFam" id="3.40.50.1010:FF:000001">
    <property type="entry name" value="DNA polymerase I"/>
    <property type="match status" value="1"/>
</dbReference>
<dbReference type="SUPFAM" id="SSF88723">
    <property type="entry name" value="PIN domain-like"/>
    <property type="match status" value="1"/>
</dbReference>
<evidence type="ECO:0000256" key="12">
    <source>
        <dbReference type="ARBA" id="ARBA00023204"/>
    </source>
</evidence>
<evidence type="ECO:0000256" key="6">
    <source>
        <dbReference type="ARBA" id="ARBA00022722"/>
    </source>
</evidence>
<comment type="caution">
    <text evidence="18">The sequence shown here is derived from an EMBL/GenBank/DDBJ whole genome shotgun (WGS) entry which is preliminary data.</text>
</comment>
<dbReference type="InterPro" id="IPR001098">
    <property type="entry name" value="DNA-dir_DNA_pol_A_palm_dom"/>
</dbReference>
<keyword evidence="12" id="KW-0234">DNA repair</keyword>
<gene>
    <name evidence="18" type="ORF">B1B_01870</name>
</gene>
<keyword evidence="7" id="KW-0227">DNA damage</keyword>
<dbReference type="PANTHER" id="PTHR10133:SF27">
    <property type="entry name" value="DNA POLYMERASE NU"/>
    <property type="match status" value="1"/>
</dbReference>
<dbReference type="Gene3D" id="3.30.420.10">
    <property type="entry name" value="Ribonuclease H-like superfamily/Ribonuclease H"/>
    <property type="match status" value="1"/>
</dbReference>
<sequence>MPESDRPPFHLLDGSAYLYRAFHAMPPLTTRGGFPTGAIKGVLTMLGALRQKHRPDHLALVFDAPGPTFRHDLYPGYKAQRPAMPEALALQIQPLLDILEAQGFPLIRIPGIEADDILATLARRAAERGFHVLIFSADKDLAQLVSDHIELVHPVTGEHADRSGVKSRYGVWPEQMVDYLALVGDSSDNIPGVPGVGPKTAARWLERYGSLQDIWSLRAAVAGQTGRALRAAEDSLALAKRLVTLDCTLELPNPPETLRMSPPDLDALRKKLSDLELHDRSVTGGFAGETGSAPRLETQGTEKPHTLTITERGDLERWIEQVRRAGLVALDTETTSLDYLDARLVGLSLAIGPDQACYIPLRHVPVDGDPPQLPVDEVLAALKPLLENPDLPKVGHHSKYDRHVFLNEGISVAGIRYDTMLESYVLNSTNGRHDLDSVARRMLGIEKITYESLTGKGRGQRSFDAVPLDQASAYAGEDAWVTWRLHQKLWQDLALTPTLVQIVESIEIPLSGVLLNMERTGVRIDPDLLRAQSAELLTTLESLRARSFALAGKSFNLDSPKQLQTILFEDLGIPSQGKTPGGQLSTAEAVLEELAPDHELPRVLLEYRRLAKLRSTYTERLPEEIHPVTGRVHTSYHQATTATGRLSSSDPNLQNIPIRTPEGQRIRQAFIASPGSVILSLDYSQIELRILAHFSEDPGLTSAFANGIDVHRATAAELFGIAPESVDDEQRRLAKTINFGLIYGMSAFGLARQLGLSRELAQSYIDRYFTRYPRVRDYMDHIRREARERGYVETVLGRRLYLPNLQSRQHALRQAAERAAINAPMQGTAADIIKTAMIRTENWLRQGGFRAELLMQVHDELVLEVPQEEIAQVAPGVRDQMTGALALSIPLTVEVGVGSNWDEAH</sequence>
<dbReference type="CDD" id="cd09859">
    <property type="entry name" value="PIN_53EXO"/>
    <property type="match status" value="1"/>
</dbReference>
<keyword evidence="6" id="KW-0540">Nuclease</keyword>
<dbReference type="InterPro" id="IPR002562">
    <property type="entry name" value="3'-5'_exonuclease_dom"/>
</dbReference>
<feature type="region of interest" description="Disordered" evidence="14">
    <location>
        <begin position="282"/>
        <end position="303"/>
    </location>
</feature>
<dbReference type="Pfam" id="PF01612">
    <property type="entry name" value="DNA_pol_A_exo1"/>
    <property type="match status" value="1"/>
</dbReference>
<dbReference type="InterPro" id="IPR002421">
    <property type="entry name" value="5-3_exonuclease"/>
</dbReference>
<keyword evidence="11" id="KW-0238">DNA-binding</keyword>
<dbReference type="InterPro" id="IPR036279">
    <property type="entry name" value="5-3_exonuclease_C_sf"/>
</dbReference>
<dbReference type="GO" id="GO:0008408">
    <property type="term" value="F:3'-5' exonuclease activity"/>
    <property type="evidence" value="ECO:0007669"/>
    <property type="project" value="InterPro"/>
</dbReference>
<feature type="domain" description="3'-5' exonuclease" evidence="15">
    <location>
        <begin position="306"/>
        <end position="494"/>
    </location>
</feature>
<dbReference type="InterPro" id="IPR002298">
    <property type="entry name" value="DNA_polymerase_A"/>
</dbReference>
<dbReference type="NCBIfam" id="NF004397">
    <property type="entry name" value="PRK05755.1"/>
    <property type="match status" value="1"/>
</dbReference>
<dbReference type="SMART" id="SM00474">
    <property type="entry name" value="35EXOc"/>
    <property type="match status" value="1"/>
</dbReference>
<dbReference type="NCBIfam" id="TIGR00593">
    <property type="entry name" value="pola"/>
    <property type="match status" value="1"/>
</dbReference>
<dbReference type="CDD" id="cd06139">
    <property type="entry name" value="DNA_polA_I_Ecoli_like_exo"/>
    <property type="match status" value="1"/>
</dbReference>
<dbReference type="SMART" id="SM00475">
    <property type="entry name" value="53EXOc"/>
    <property type="match status" value="1"/>
</dbReference>
<dbReference type="PANTHER" id="PTHR10133">
    <property type="entry name" value="DNA POLYMERASE I"/>
    <property type="match status" value="1"/>
</dbReference>
<dbReference type="Pfam" id="PF00476">
    <property type="entry name" value="DNA_pol_A"/>
    <property type="match status" value="1"/>
</dbReference>
<comment type="catalytic activity">
    <reaction evidence="13">
        <text>DNA(n) + a 2'-deoxyribonucleoside 5'-triphosphate = DNA(n+1) + diphosphate</text>
        <dbReference type="Rhea" id="RHEA:22508"/>
        <dbReference type="Rhea" id="RHEA-COMP:17339"/>
        <dbReference type="Rhea" id="RHEA-COMP:17340"/>
        <dbReference type="ChEBI" id="CHEBI:33019"/>
        <dbReference type="ChEBI" id="CHEBI:61560"/>
        <dbReference type="ChEBI" id="CHEBI:173112"/>
        <dbReference type="EC" id="2.7.7.7"/>
    </reaction>
</comment>
<evidence type="ECO:0000256" key="7">
    <source>
        <dbReference type="ARBA" id="ARBA00022763"/>
    </source>
</evidence>
<dbReference type="InterPro" id="IPR018320">
    <property type="entry name" value="DNA_polymerase_1"/>
</dbReference>
<dbReference type="Gene3D" id="1.10.150.20">
    <property type="entry name" value="5' to 3' exonuclease, C-terminal subdomain"/>
    <property type="match status" value="2"/>
</dbReference>
<reference evidence="18" key="1">
    <citation type="submission" date="2013-08" db="EMBL/GenBank/DDBJ databases">
        <authorList>
            <person name="Mendez C."/>
            <person name="Richter M."/>
            <person name="Ferrer M."/>
            <person name="Sanchez J."/>
        </authorList>
    </citation>
    <scope>NUCLEOTIDE SEQUENCE</scope>
</reference>
<organism evidence="18">
    <name type="scientific">mine drainage metagenome</name>
    <dbReference type="NCBI Taxonomy" id="410659"/>
    <lineage>
        <taxon>unclassified sequences</taxon>
        <taxon>metagenomes</taxon>
        <taxon>ecological metagenomes</taxon>
    </lineage>
</organism>
<dbReference type="Gene3D" id="3.30.70.370">
    <property type="match status" value="1"/>
</dbReference>
<dbReference type="InterPro" id="IPR029060">
    <property type="entry name" value="PIN-like_dom_sf"/>
</dbReference>